<evidence type="ECO:0000259" key="1">
    <source>
        <dbReference type="Pfam" id="PF04168"/>
    </source>
</evidence>
<organism evidence="2 3">
    <name type="scientific">Thiorhodococcus fuscus</name>
    <dbReference type="NCBI Taxonomy" id="527200"/>
    <lineage>
        <taxon>Bacteria</taxon>
        <taxon>Pseudomonadati</taxon>
        <taxon>Pseudomonadota</taxon>
        <taxon>Gammaproteobacteria</taxon>
        <taxon>Chromatiales</taxon>
        <taxon>Chromatiaceae</taxon>
        <taxon>Thiorhodococcus</taxon>
    </lineage>
</organism>
<accession>A0ABW4Y5A6</accession>
<dbReference type="PANTHER" id="PTHR34595:SF7">
    <property type="entry name" value="SLL1039 PROTEIN"/>
    <property type="match status" value="1"/>
</dbReference>
<dbReference type="Pfam" id="PF04168">
    <property type="entry name" value="Alpha-E"/>
    <property type="match status" value="1"/>
</dbReference>
<dbReference type="InterPro" id="IPR051680">
    <property type="entry name" value="ATP-dep_Glu-Cys_Ligase-2"/>
</dbReference>
<dbReference type="PANTHER" id="PTHR34595">
    <property type="entry name" value="BLR5612 PROTEIN"/>
    <property type="match status" value="1"/>
</dbReference>
<dbReference type="EMBL" id="JBHUHX010000011">
    <property type="protein sequence ID" value="MFD2111352.1"/>
    <property type="molecule type" value="Genomic_DNA"/>
</dbReference>
<feature type="domain" description="DUF403" evidence="1">
    <location>
        <begin position="2"/>
        <end position="313"/>
    </location>
</feature>
<reference evidence="3" key="1">
    <citation type="journal article" date="2019" name="Int. J. Syst. Evol. Microbiol.">
        <title>The Global Catalogue of Microorganisms (GCM) 10K type strain sequencing project: providing services to taxonomists for standard genome sequencing and annotation.</title>
        <authorList>
            <consortium name="The Broad Institute Genomics Platform"/>
            <consortium name="The Broad Institute Genome Sequencing Center for Infectious Disease"/>
            <person name="Wu L."/>
            <person name="Ma J."/>
        </authorList>
    </citation>
    <scope>NUCLEOTIDE SEQUENCE [LARGE SCALE GENOMIC DNA]</scope>
    <source>
        <strain evidence="3">KACC 12597</strain>
    </source>
</reference>
<sequence length="321" mass="36654">MMLSRIAESLYWMARQLERVDNTARVLDINLIHMLESDEGLTEEMQWKPLLTIVGADEGYEDLYPDGRVTVQRVIHLLTQDPRNSGSIHGSLRMARENARVVRDRISNAMWETLNDFWLKTDAHLQATLPPWRAAEFYDSIHREVATFFGLAQGTMMRGEAYGFASLGSLQERADMSARILDVRYHLLLPDPSMVGSPLDYYQWGALLKSLSGFDAYRRQYQSGIRPIDVVEFVILNPDFPRSLIYCIDGMDRALERVERKAETLAVIKLRALRRQLTGIGAGEILEQGLHEYLDAFLARLAEFGAALQADYFDAYLEDGQ</sequence>
<keyword evidence="3" id="KW-1185">Reference proteome</keyword>
<dbReference type="InterPro" id="IPR007296">
    <property type="entry name" value="DUF403"/>
</dbReference>
<gene>
    <name evidence="2" type="ORF">ACFSJC_05810</name>
</gene>
<dbReference type="RefSeq" id="WP_386024526.1">
    <property type="nucleotide sequence ID" value="NZ_JBHUHX010000011.1"/>
</dbReference>
<name>A0ABW4Y5A6_9GAMM</name>
<comment type="caution">
    <text evidence="2">The sequence shown here is derived from an EMBL/GenBank/DDBJ whole genome shotgun (WGS) entry which is preliminary data.</text>
</comment>
<evidence type="ECO:0000313" key="3">
    <source>
        <dbReference type="Proteomes" id="UP001597337"/>
    </source>
</evidence>
<proteinExistence type="predicted"/>
<protein>
    <submittedName>
        <fullName evidence="2">Alpha-E domain-containing protein</fullName>
    </submittedName>
</protein>
<dbReference type="Proteomes" id="UP001597337">
    <property type="component" value="Unassembled WGS sequence"/>
</dbReference>
<evidence type="ECO:0000313" key="2">
    <source>
        <dbReference type="EMBL" id="MFD2111352.1"/>
    </source>
</evidence>